<feature type="region of interest" description="Disordered" evidence="1">
    <location>
        <begin position="39"/>
        <end position="60"/>
    </location>
</feature>
<accession>A0ABY3SN98</accession>
<dbReference type="RefSeq" id="WP_235121864.1">
    <property type="nucleotide sequence ID" value="NZ_CP090978.1"/>
</dbReference>
<organism evidence="2 3">
    <name type="scientific">Paenibacillus hexagrammi</name>
    <dbReference type="NCBI Taxonomy" id="2908839"/>
    <lineage>
        <taxon>Bacteria</taxon>
        <taxon>Bacillati</taxon>
        <taxon>Bacillota</taxon>
        <taxon>Bacilli</taxon>
        <taxon>Bacillales</taxon>
        <taxon>Paenibacillaceae</taxon>
        <taxon>Paenibacillus</taxon>
    </lineage>
</organism>
<name>A0ABY3SN98_9BACL</name>
<sequence length="60" mass="7141">MQEPNAFEQLRNKYLDEDRAKLIMLQLRTLMEQKKKRDGFSFPIPSLKPHRKAGITIKNK</sequence>
<proteinExistence type="predicted"/>
<feature type="compositionally biased region" description="Basic residues" evidence="1">
    <location>
        <begin position="48"/>
        <end position="60"/>
    </location>
</feature>
<evidence type="ECO:0000313" key="3">
    <source>
        <dbReference type="Proteomes" id="UP001649230"/>
    </source>
</evidence>
<protein>
    <submittedName>
        <fullName evidence="2">Uncharacterized protein</fullName>
    </submittedName>
</protein>
<gene>
    <name evidence="2" type="ORF">L0M14_09420</name>
</gene>
<dbReference type="EMBL" id="CP090978">
    <property type="protein sequence ID" value="UJF35297.1"/>
    <property type="molecule type" value="Genomic_DNA"/>
</dbReference>
<reference evidence="2 3" key="1">
    <citation type="journal article" date="2024" name="Int. J. Syst. Evol. Microbiol.">
        <title>Paenibacillus hexagrammi sp. nov., a novel bacterium isolated from the gut content of Hexagrammos agrammus.</title>
        <authorList>
            <person name="Jung H.K."/>
            <person name="Kim D.G."/>
            <person name="Zin H."/>
            <person name="Park J."/>
            <person name="Jung H."/>
            <person name="Kim Y.O."/>
            <person name="Kong H.J."/>
            <person name="Kim J.W."/>
            <person name="Kim Y.S."/>
        </authorList>
    </citation>
    <scope>NUCLEOTIDE SEQUENCE [LARGE SCALE GENOMIC DNA]</scope>
    <source>
        <strain evidence="2 3">YPD9-1</strain>
    </source>
</reference>
<dbReference type="Proteomes" id="UP001649230">
    <property type="component" value="Chromosome"/>
</dbReference>
<keyword evidence="3" id="KW-1185">Reference proteome</keyword>
<evidence type="ECO:0000256" key="1">
    <source>
        <dbReference type="SAM" id="MobiDB-lite"/>
    </source>
</evidence>
<evidence type="ECO:0000313" key="2">
    <source>
        <dbReference type="EMBL" id="UJF35297.1"/>
    </source>
</evidence>